<accession>A0A3N0Y7P9</accession>
<reference evidence="2 3" key="1">
    <citation type="submission" date="2018-10" db="EMBL/GenBank/DDBJ databases">
        <title>Genome assembly for a Yunnan-Guizhou Plateau 3E fish, Anabarilius grahami (Regan), and its evolutionary and genetic applications.</title>
        <authorList>
            <person name="Jiang W."/>
        </authorList>
    </citation>
    <scope>NUCLEOTIDE SEQUENCE [LARGE SCALE GENOMIC DNA]</scope>
    <source>
        <strain evidence="2">AG-KIZ</strain>
        <tissue evidence="2">Muscle</tissue>
    </source>
</reference>
<dbReference type="Proteomes" id="UP000281406">
    <property type="component" value="Unassembled WGS sequence"/>
</dbReference>
<comment type="caution">
    <text evidence="2">The sequence shown here is derived from an EMBL/GenBank/DDBJ whole genome shotgun (WGS) entry which is preliminary data.</text>
</comment>
<gene>
    <name evidence="2" type="ORF">DPX16_7919</name>
</gene>
<evidence type="ECO:0000313" key="3">
    <source>
        <dbReference type="Proteomes" id="UP000281406"/>
    </source>
</evidence>
<feature type="region of interest" description="Disordered" evidence="1">
    <location>
        <begin position="49"/>
        <end position="79"/>
    </location>
</feature>
<protein>
    <submittedName>
        <fullName evidence="2">Uncharacterized protein</fullName>
    </submittedName>
</protein>
<dbReference type="EMBL" id="RJVU01050164">
    <property type="protein sequence ID" value="ROL42242.1"/>
    <property type="molecule type" value="Genomic_DNA"/>
</dbReference>
<proteinExistence type="predicted"/>
<sequence>MVVCCPVETVLQYLVLPSLKCFGDVRPEESVNISTYSYPVQRAECSGIPQDLLSARSQEPRKQRDSKGRKGANYSKTIHMHPNFCSGRIAGKHLRSIFEERSTNDMSLNDKRPRREK</sequence>
<evidence type="ECO:0000313" key="2">
    <source>
        <dbReference type="EMBL" id="ROL42242.1"/>
    </source>
</evidence>
<feature type="compositionally biased region" description="Basic and acidic residues" evidence="1">
    <location>
        <begin position="58"/>
        <end position="68"/>
    </location>
</feature>
<dbReference type="AlphaFoldDB" id="A0A3N0Y7P9"/>
<keyword evidence="3" id="KW-1185">Reference proteome</keyword>
<evidence type="ECO:0000256" key="1">
    <source>
        <dbReference type="SAM" id="MobiDB-lite"/>
    </source>
</evidence>
<organism evidence="2 3">
    <name type="scientific">Anabarilius grahami</name>
    <name type="common">Kanglang fish</name>
    <name type="synonym">Barilius grahami</name>
    <dbReference type="NCBI Taxonomy" id="495550"/>
    <lineage>
        <taxon>Eukaryota</taxon>
        <taxon>Metazoa</taxon>
        <taxon>Chordata</taxon>
        <taxon>Craniata</taxon>
        <taxon>Vertebrata</taxon>
        <taxon>Euteleostomi</taxon>
        <taxon>Actinopterygii</taxon>
        <taxon>Neopterygii</taxon>
        <taxon>Teleostei</taxon>
        <taxon>Ostariophysi</taxon>
        <taxon>Cypriniformes</taxon>
        <taxon>Xenocyprididae</taxon>
        <taxon>Xenocypridinae</taxon>
        <taxon>Xenocypridinae incertae sedis</taxon>
        <taxon>Anabarilius</taxon>
    </lineage>
</organism>
<name>A0A3N0Y7P9_ANAGA</name>